<dbReference type="InterPro" id="IPR036388">
    <property type="entry name" value="WH-like_DNA-bd_sf"/>
</dbReference>
<name>A0A1E8GQM6_9LACT</name>
<dbReference type="OrthoDB" id="9770238at2"/>
<organism evidence="4 5">
    <name type="scientific">Floricoccus tropicus</name>
    <dbReference type="NCBI Taxonomy" id="1859473"/>
    <lineage>
        <taxon>Bacteria</taxon>
        <taxon>Bacillati</taxon>
        <taxon>Bacillota</taxon>
        <taxon>Bacilli</taxon>
        <taxon>Lactobacillales</taxon>
        <taxon>Streptococcaceae</taxon>
        <taxon>Floricoccus</taxon>
    </lineage>
</organism>
<dbReference type="InterPro" id="IPR053162">
    <property type="entry name" value="DnaD"/>
</dbReference>
<dbReference type="NCBIfam" id="TIGR01446">
    <property type="entry name" value="DnaD_dom"/>
    <property type="match status" value="1"/>
</dbReference>
<comment type="caution">
    <text evidence="4">The sequence shown here is derived from an EMBL/GenBank/DDBJ whole genome shotgun (WGS) entry which is preliminary data.</text>
</comment>
<sequence length="226" mass="25943">MSYFEEYKAGHVVLPHELLSNFHILFTSELDFVVWLFFYENSDVAPSTIAAALNRDLVEINTAIKNLQSSGSLKVTILEVAGSVDTIFDANYAFSKLDEIQKAKENNIPLVLDEKTVSEDQFRDLMQSFEQEMGTITPFQAEEIRNWIEEDDFEIPLIKLALREAVLNRKVSLNYIRAILRNWRGEGIKSESDISRKREERNLADTRNSNPSGPSFHIPTGQWKKN</sequence>
<dbReference type="SUPFAM" id="SSF158499">
    <property type="entry name" value="DnaD domain-like"/>
    <property type="match status" value="1"/>
</dbReference>
<dbReference type="Gene3D" id="1.10.10.10">
    <property type="entry name" value="Winged helix-like DNA-binding domain superfamily/Winged helix DNA-binding domain"/>
    <property type="match status" value="1"/>
</dbReference>
<evidence type="ECO:0000313" key="5">
    <source>
        <dbReference type="Proteomes" id="UP000178622"/>
    </source>
</evidence>
<evidence type="ECO:0000256" key="2">
    <source>
        <dbReference type="SAM" id="MobiDB-lite"/>
    </source>
</evidence>
<dbReference type="PANTHER" id="PTHR37293">
    <property type="entry name" value="PHAGE REPLICATION PROTEIN-RELATED"/>
    <property type="match status" value="1"/>
</dbReference>
<evidence type="ECO:0000313" key="4">
    <source>
        <dbReference type="EMBL" id="OFI50535.1"/>
    </source>
</evidence>
<dbReference type="InterPro" id="IPR006343">
    <property type="entry name" value="DnaB/C_C"/>
</dbReference>
<dbReference type="AlphaFoldDB" id="A0A1E8GQM6"/>
<feature type="domain" description="DnaB/C C-terminal" evidence="3">
    <location>
        <begin position="127"/>
        <end position="193"/>
    </location>
</feature>
<proteinExistence type="inferred from homology"/>
<evidence type="ECO:0000256" key="1">
    <source>
        <dbReference type="ARBA" id="ARBA00093462"/>
    </source>
</evidence>
<protein>
    <recommendedName>
        <fullName evidence="3">DnaB/C C-terminal domain-containing protein</fullName>
    </recommendedName>
</protein>
<comment type="similarity">
    <text evidence="1">Belongs to the DnaB/DnaD family.</text>
</comment>
<accession>A0A1E8GQM6</accession>
<evidence type="ECO:0000259" key="3">
    <source>
        <dbReference type="Pfam" id="PF07261"/>
    </source>
</evidence>
<gene>
    <name evidence="4" type="ORF">BG261_01275</name>
</gene>
<dbReference type="RefSeq" id="WP_070791374.1">
    <property type="nucleotide sequence ID" value="NZ_MKIR01000001.1"/>
</dbReference>
<dbReference type="Proteomes" id="UP000178622">
    <property type="component" value="Unassembled WGS sequence"/>
</dbReference>
<feature type="region of interest" description="Disordered" evidence="2">
    <location>
        <begin position="191"/>
        <end position="226"/>
    </location>
</feature>
<dbReference type="EMBL" id="MKIR01000001">
    <property type="protein sequence ID" value="OFI50535.1"/>
    <property type="molecule type" value="Genomic_DNA"/>
</dbReference>
<feature type="compositionally biased region" description="Basic and acidic residues" evidence="2">
    <location>
        <begin position="191"/>
        <end position="204"/>
    </location>
</feature>
<dbReference type="Gene3D" id="1.10.10.630">
    <property type="entry name" value="DnaD domain-like"/>
    <property type="match status" value="1"/>
</dbReference>
<reference evidence="5" key="1">
    <citation type="submission" date="2016-09" db="EMBL/GenBank/DDBJ databases">
        <title>Draft genome sequence of a novel species of the family Streptococcaceae isolated from flowers.</title>
        <authorList>
            <person name="Chuah L.-O."/>
            <person name="Yap K.-P."/>
            <person name="Thong K.L."/>
            <person name="Liong M.T."/>
            <person name="Ahmad R."/>
            <person name="Rusul G."/>
        </authorList>
    </citation>
    <scope>NUCLEOTIDE SEQUENCE [LARGE SCALE GENOMIC DNA]</scope>
    <source>
        <strain evidence="5">DF1</strain>
    </source>
</reference>
<dbReference type="InterPro" id="IPR034829">
    <property type="entry name" value="DnaD-like_sf"/>
</dbReference>
<dbReference type="STRING" id="1859473.BG261_01275"/>
<dbReference type="Pfam" id="PF07261">
    <property type="entry name" value="DnaB_2"/>
    <property type="match status" value="1"/>
</dbReference>
<dbReference type="PANTHER" id="PTHR37293:SF6">
    <property type="entry name" value="DNA REPLICATION PROTEIN DNAD"/>
    <property type="match status" value="1"/>
</dbReference>
<keyword evidence="5" id="KW-1185">Reference proteome</keyword>